<keyword evidence="2" id="KW-1185">Reference proteome</keyword>
<name>A0A848KVA4_9ACTN</name>
<evidence type="ECO:0000313" key="2">
    <source>
        <dbReference type="Proteomes" id="UP000550729"/>
    </source>
</evidence>
<gene>
    <name evidence="1" type="ORF">HH308_06160</name>
</gene>
<dbReference type="EMBL" id="JABBNB010000005">
    <property type="protein sequence ID" value="NMO00795.1"/>
    <property type="molecule type" value="Genomic_DNA"/>
</dbReference>
<dbReference type="AlphaFoldDB" id="A0A848KVA4"/>
<comment type="caution">
    <text evidence="1">The sequence shown here is derived from an EMBL/GenBank/DDBJ whole genome shotgun (WGS) entry which is preliminary data.</text>
</comment>
<dbReference type="RefSeq" id="WP_170193303.1">
    <property type="nucleotide sequence ID" value="NZ_JABBNB010000005.1"/>
</dbReference>
<protein>
    <submittedName>
        <fullName evidence="1">Uncharacterized protein</fullName>
    </submittedName>
</protein>
<dbReference type="Proteomes" id="UP000550729">
    <property type="component" value="Unassembled WGS sequence"/>
</dbReference>
<sequence length="66" mass="7009">MSAPDTVLHLRNADTGELVDVPLTIDEHVIQDHAGQVRSVSTSVIADVEGIPGGTYEIIEGTEEPL</sequence>
<evidence type="ECO:0000313" key="1">
    <source>
        <dbReference type="EMBL" id="NMO00795.1"/>
    </source>
</evidence>
<organism evidence="1 2">
    <name type="scientific">Gordonia asplenii</name>
    <dbReference type="NCBI Taxonomy" id="2725283"/>
    <lineage>
        <taxon>Bacteria</taxon>
        <taxon>Bacillati</taxon>
        <taxon>Actinomycetota</taxon>
        <taxon>Actinomycetes</taxon>
        <taxon>Mycobacteriales</taxon>
        <taxon>Gordoniaceae</taxon>
        <taxon>Gordonia</taxon>
    </lineage>
</organism>
<reference evidence="1 2" key="1">
    <citation type="submission" date="2020-04" db="EMBL/GenBank/DDBJ databases">
        <title>Gordonia sp. nov. TBRC 11910.</title>
        <authorList>
            <person name="Suriyachadkun C."/>
        </authorList>
    </citation>
    <scope>NUCLEOTIDE SEQUENCE [LARGE SCALE GENOMIC DNA]</scope>
    <source>
        <strain evidence="1 2">TBRC 11910</strain>
    </source>
</reference>
<accession>A0A848KVA4</accession>
<proteinExistence type="predicted"/>